<accession>A0A5J4YS29</accession>
<evidence type="ECO:0000259" key="8">
    <source>
        <dbReference type="Pfam" id="PF04101"/>
    </source>
</evidence>
<dbReference type="PANTHER" id="PTHR12867">
    <property type="entry name" value="GLYCOSYL TRANSFERASE-RELATED"/>
    <property type="match status" value="1"/>
</dbReference>
<evidence type="ECO:0000256" key="1">
    <source>
        <dbReference type="ARBA" id="ARBA00004240"/>
    </source>
</evidence>
<evidence type="ECO:0000256" key="5">
    <source>
        <dbReference type="ARBA" id="ARBA00022676"/>
    </source>
</evidence>
<dbReference type="InterPro" id="IPR007235">
    <property type="entry name" value="Glyco_trans_28_C"/>
</dbReference>
<dbReference type="SUPFAM" id="SSF53756">
    <property type="entry name" value="UDP-Glycosyltransferase/glycogen phosphorylase"/>
    <property type="match status" value="1"/>
</dbReference>
<evidence type="ECO:0000256" key="2">
    <source>
        <dbReference type="ARBA" id="ARBA00006962"/>
    </source>
</evidence>
<evidence type="ECO:0000313" key="10">
    <source>
        <dbReference type="Proteomes" id="UP000324585"/>
    </source>
</evidence>
<dbReference type="Gene3D" id="3.40.50.2000">
    <property type="entry name" value="Glycogen Phosphorylase B"/>
    <property type="match status" value="1"/>
</dbReference>
<evidence type="ECO:0000256" key="3">
    <source>
        <dbReference type="ARBA" id="ARBA00012614"/>
    </source>
</evidence>
<dbReference type="Pfam" id="PF04101">
    <property type="entry name" value="Glyco_tran_28_C"/>
    <property type="match status" value="1"/>
</dbReference>
<keyword evidence="6 9" id="KW-0808">Transferase</keyword>
<comment type="caution">
    <text evidence="9">The sequence shown here is derived from an EMBL/GenBank/DDBJ whole genome shotgun (WGS) entry which is preliminary data.</text>
</comment>
<evidence type="ECO:0000256" key="6">
    <source>
        <dbReference type="ARBA" id="ARBA00022679"/>
    </source>
</evidence>
<dbReference type="GO" id="GO:0005783">
    <property type="term" value="C:endoplasmic reticulum"/>
    <property type="evidence" value="ECO:0007669"/>
    <property type="project" value="UniProtKB-SubCell"/>
</dbReference>
<dbReference type="InterPro" id="IPR039042">
    <property type="entry name" value="Alg13-like"/>
</dbReference>
<keyword evidence="7" id="KW-0256">Endoplasmic reticulum</keyword>
<comment type="similarity">
    <text evidence="2">Belongs to the glycosyltransferase 28 family.</text>
</comment>
<dbReference type="OrthoDB" id="20273at2759"/>
<dbReference type="EMBL" id="VRMN01000006">
    <property type="protein sequence ID" value="KAA8493613.1"/>
    <property type="molecule type" value="Genomic_DNA"/>
</dbReference>
<proteinExistence type="inferred from homology"/>
<keyword evidence="5" id="KW-0328">Glycosyltransferase</keyword>
<dbReference type="AlphaFoldDB" id="A0A5J4YS29"/>
<reference evidence="10" key="1">
    <citation type="journal article" date="2019" name="Nat. Commun.">
        <title>Expansion of phycobilisome linker gene families in mesophilic red algae.</title>
        <authorList>
            <person name="Lee J."/>
            <person name="Kim D."/>
            <person name="Bhattacharya D."/>
            <person name="Yoon H.S."/>
        </authorList>
    </citation>
    <scope>NUCLEOTIDE SEQUENCE [LARGE SCALE GENOMIC DNA]</scope>
    <source>
        <strain evidence="10">CCMP 1328</strain>
    </source>
</reference>
<evidence type="ECO:0000313" key="9">
    <source>
        <dbReference type="EMBL" id="KAA8493613.1"/>
    </source>
</evidence>
<gene>
    <name evidence="9" type="ORF">FVE85_4750</name>
</gene>
<keyword evidence="10" id="KW-1185">Reference proteome</keyword>
<organism evidence="9 10">
    <name type="scientific">Porphyridium purpureum</name>
    <name type="common">Red alga</name>
    <name type="synonym">Porphyridium cruentum</name>
    <dbReference type="NCBI Taxonomy" id="35688"/>
    <lineage>
        <taxon>Eukaryota</taxon>
        <taxon>Rhodophyta</taxon>
        <taxon>Bangiophyceae</taxon>
        <taxon>Porphyridiales</taxon>
        <taxon>Porphyridiaceae</taxon>
        <taxon>Porphyridium</taxon>
    </lineage>
</organism>
<sequence length="151" mass="16665">MLRALRAFGYTKLRVQYGRGKFVPRACGEDDGLFDEMVDCFRFKPSLTHDMQRAGLIISHAGAGSIFEALRMGKNLIVVINDRLMDNHQAELAEEMQALGHSYAATCSNLLDVIQSSDFGSRTPLSPEQLGVIPSVISEELRHAAARPSQD</sequence>
<dbReference type="EC" id="2.4.1.141" evidence="3"/>
<dbReference type="GO" id="GO:0004577">
    <property type="term" value="F:N-acetylglucosaminyldiphosphodolichol N-acetylglucosaminyltransferase activity"/>
    <property type="evidence" value="ECO:0007669"/>
    <property type="project" value="UniProtKB-EC"/>
</dbReference>
<name>A0A5J4YS29_PORPP</name>
<dbReference type="PANTHER" id="PTHR12867:SF6">
    <property type="entry name" value="N-ACETYLGLUCOSAMINYLDIPHOSPHODOLICHOL N-ACETYLGLUCOSAMINYLTRANSFERASE"/>
    <property type="match status" value="1"/>
</dbReference>
<feature type="domain" description="Glycosyl transferase family 28 C-terminal" evidence="8">
    <location>
        <begin position="11"/>
        <end position="117"/>
    </location>
</feature>
<evidence type="ECO:0000256" key="4">
    <source>
        <dbReference type="ARBA" id="ARBA00017468"/>
    </source>
</evidence>
<comment type="subcellular location">
    <subcellularLocation>
        <location evidence="1">Endoplasmic reticulum</location>
    </subcellularLocation>
</comment>
<protein>
    <recommendedName>
        <fullName evidence="4">UDP-N-acetylglucosamine transferase subunit ALG13</fullName>
        <ecNumber evidence="3">2.4.1.141</ecNumber>
    </recommendedName>
</protein>
<dbReference type="Proteomes" id="UP000324585">
    <property type="component" value="Unassembled WGS sequence"/>
</dbReference>
<evidence type="ECO:0000256" key="7">
    <source>
        <dbReference type="ARBA" id="ARBA00022824"/>
    </source>
</evidence>
<dbReference type="GO" id="GO:0006488">
    <property type="term" value="P:dolichol-linked oligosaccharide biosynthetic process"/>
    <property type="evidence" value="ECO:0007669"/>
    <property type="project" value="InterPro"/>
</dbReference>